<evidence type="ECO:0000256" key="3">
    <source>
        <dbReference type="ARBA" id="ARBA00016539"/>
    </source>
</evidence>
<evidence type="ECO:0000256" key="12">
    <source>
        <dbReference type="ARBA" id="ARBA00023015"/>
    </source>
</evidence>
<evidence type="ECO:0000256" key="7">
    <source>
        <dbReference type="ARBA" id="ARBA00022581"/>
    </source>
</evidence>
<evidence type="ECO:0000259" key="16">
    <source>
        <dbReference type="PROSITE" id="PS50076"/>
    </source>
</evidence>
<dbReference type="InterPro" id="IPR001623">
    <property type="entry name" value="DnaJ_domain"/>
</dbReference>
<evidence type="ECO:0000256" key="4">
    <source>
        <dbReference type="ARBA" id="ARBA00022518"/>
    </source>
</evidence>
<evidence type="ECO:0000313" key="18">
    <source>
        <dbReference type="Proteomes" id="UP000204454"/>
    </source>
</evidence>
<evidence type="ECO:0000256" key="8">
    <source>
        <dbReference type="ARBA" id="ARBA00022723"/>
    </source>
</evidence>
<keyword evidence="13" id="KW-0010">Activator</keyword>
<dbReference type="KEGG" id="vg:30524481"/>
<keyword evidence="11" id="KW-0007">Acetylation</keyword>
<keyword evidence="14" id="KW-0804">Transcription</keyword>
<comment type="subcellular location">
    <subcellularLocation>
        <location evidence="2">Host cytoplasm</location>
    </subcellularLocation>
    <subcellularLocation>
        <location evidence="1">Host nucleus</location>
    </subcellularLocation>
</comment>
<dbReference type="Pfam" id="PF02380">
    <property type="entry name" value="Papo_T_antigen"/>
    <property type="match status" value="1"/>
</dbReference>
<evidence type="ECO:0000256" key="2">
    <source>
        <dbReference type="ARBA" id="ARBA00004192"/>
    </source>
</evidence>
<dbReference type="SMART" id="SM00271">
    <property type="entry name" value="DnaJ"/>
    <property type="match status" value="1"/>
</dbReference>
<keyword evidence="18" id="KW-1185">Reference proteome</keyword>
<dbReference type="GO" id="GO:0008270">
    <property type="term" value="F:zinc ion binding"/>
    <property type="evidence" value="ECO:0007669"/>
    <property type="project" value="UniProtKB-KW"/>
</dbReference>
<dbReference type="SUPFAM" id="SSF161240">
    <property type="entry name" value="T-antigen specific domain-like"/>
    <property type="match status" value="1"/>
</dbReference>
<evidence type="ECO:0000313" key="17">
    <source>
        <dbReference type="EMBL" id="API65508.1"/>
    </source>
</evidence>
<organism evidence="17 18">
    <name type="scientific">Betapolyomavirus lepweddellii</name>
    <dbReference type="NCBI Taxonomy" id="1925019"/>
    <lineage>
        <taxon>Viruses</taxon>
        <taxon>Monodnaviria</taxon>
        <taxon>Shotokuvirae</taxon>
        <taxon>Cossaviricota</taxon>
        <taxon>Papovaviricetes</taxon>
        <taxon>Sepolyvirales</taxon>
        <taxon>Polyomaviridae</taxon>
        <taxon>Betapolyomavirus</taxon>
    </lineage>
</organism>
<dbReference type="EMBL" id="KX533457">
    <property type="protein sequence ID" value="API65508.1"/>
    <property type="molecule type" value="Genomic_DNA"/>
</dbReference>
<dbReference type="GeneID" id="30524481"/>
<name>A0A1L4AB43_9POLY</name>
<sequence>MDRALSRKESKELMTLLGLPMSFYGHLPVMRKAFIKKSKEYHPDKGGDEDKCKRLTCLYRKLEDNVKKHRDFDDLWGGAGPSWRSADVSIEDKIGRNQEFYRNFDLCVRGVNRRCPCFMCKIKRRHMWRLKETKIPNCWGKCYCYTCYCVWFGFEEKNHSSAVVWIGMIAELTWGDILVSNYMSIIFVLDSSLWNT</sequence>
<dbReference type="InterPro" id="IPR003354">
    <property type="entry name" value="Papo_T_antigen"/>
</dbReference>
<protein>
    <recommendedName>
        <fullName evidence="3">Small t antigen</fullName>
    </recommendedName>
</protein>
<accession>A0A1L4AB43</accession>
<evidence type="ECO:0000256" key="10">
    <source>
        <dbReference type="ARBA" id="ARBA00022833"/>
    </source>
</evidence>
<keyword evidence="7" id="KW-0945">Host-virus interaction</keyword>
<reference evidence="17 18" key="1">
    <citation type="submission" date="2016-07" db="EMBL/GenBank/DDBJ databases">
        <title>Genome of a polyomavirus identified in a Weddell seal from the Ross Sea (Antarctica).</title>
        <authorList>
            <person name="Varsani A."/>
            <person name="Stainton D."/>
            <person name="Male M.F."/>
            <person name="Kraberger S."/>
            <person name="Frankfurter G."/>
            <person name="Burns J.M."/>
        </authorList>
    </citation>
    <scope>NUCLEOTIDE SEQUENCE [LARGE SCALE GENOMIC DNA]</scope>
    <source>
        <strain evidence="17">WSK37</strain>
    </source>
</reference>
<evidence type="ECO:0000256" key="1">
    <source>
        <dbReference type="ARBA" id="ARBA00004147"/>
    </source>
</evidence>
<dbReference type="RefSeq" id="YP_009329841.1">
    <property type="nucleotide sequence ID" value="NC_032120.1"/>
</dbReference>
<keyword evidence="4" id="KW-0244">Early protein</keyword>
<evidence type="ECO:0000256" key="9">
    <source>
        <dbReference type="ARBA" id="ARBA00022771"/>
    </source>
</evidence>
<evidence type="ECO:0000256" key="15">
    <source>
        <dbReference type="ARBA" id="ARBA00023200"/>
    </source>
</evidence>
<evidence type="ECO:0000256" key="6">
    <source>
        <dbReference type="ARBA" id="ARBA00022562"/>
    </source>
</evidence>
<keyword evidence="12" id="KW-0805">Transcription regulation</keyword>
<dbReference type="OrthoDB" id="14669at10239"/>
<proteinExistence type="predicted"/>
<keyword evidence="9" id="KW-0863">Zinc-finger</keyword>
<keyword evidence="8" id="KW-0479">Metal-binding</keyword>
<keyword evidence="15" id="KW-1035">Host cytoplasm</keyword>
<dbReference type="GO" id="GO:0030430">
    <property type="term" value="C:host cell cytoplasm"/>
    <property type="evidence" value="ECO:0007669"/>
    <property type="project" value="UniProtKB-SubCell"/>
</dbReference>
<dbReference type="SUPFAM" id="SSF46565">
    <property type="entry name" value="Chaperone J-domain"/>
    <property type="match status" value="1"/>
</dbReference>
<dbReference type="PROSITE" id="PS50076">
    <property type="entry name" value="DNAJ_2"/>
    <property type="match status" value="1"/>
</dbReference>
<evidence type="ECO:0000256" key="14">
    <source>
        <dbReference type="ARBA" id="ARBA00023163"/>
    </source>
</evidence>
<dbReference type="InterPro" id="IPR036092">
    <property type="entry name" value="Papo_T_antigensf"/>
</dbReference>
<evidence type="ECO:0000256" key="13">
    <source>
        <dbReference type="ARBA" id="ARBA00023159"/>
    </source>
</evidence>
<keyword evidence="6" id="KW-1048">Host nucleus</keyword>
<feature type="domain" description="J" evidence="16">
    <location>
        <begin position="12"/>
        <end position="77"/>
    </location>
</feature>
<dbReference type="InterPro" id="IPR036869">
    <property type="entry name" value="J_dom_sf"/>
</dbReference>
<dbReference type="Proteomes" id="UP000204454">
    <property type="component" value="Segment"/>
</dbReference>
<dbReference type="GO" id="GO:0042025">
    <property type="term" value="C:host cell nucleus"/>
    <property type="evidence" value="ECO:0007669"/>
    <property type="project" value="UniProtKB-SubCell"/>
</dbReference>
<evidence type="ECO:0000256" key="11">
    <source>
        <dbReference type="ARBA" id="ARBA00022990"/>
    </source>
</evidence>
<keyword evidence="5" id="KW-0597">Phosphoprotein</keyword>
<dbReference type="Gene3D" id="1.10.287.110">
    <property type="entry name" value="DnaJ domain"/>
    <property type="match status" value="1"/>
</dbReference>
<evidence type="ECO:0000256" key="5">
    <source>
        <dbReference type="ARBA" id="ARBA00022553"/>
    </source>
</evidence>
<dbReference type="Gene3D" id="1.20.120.1860">
    <property type="entry name" value="Small t-antigen, unique domain"/>
    <property type="match status" value="1"/>
</dbReference>
<keyword evidence="10" id="KW-0862">Zinc</keyword>